<feature type="transmembrane region" description="Helical" evidence="7">
    <location>
        <begin position="6"/>
        <end position="27"/>
    </location>
</feature>
<dbReference type="InterPro" id="IPR002771">
    <property type="entry name" value="Multi_antbiot-R_MarC"/>
</dbReference>
<evidence type="ECO:0000256" key="4">
    <source>
        <dbReference type="ARBA" id="ARBA00022692"/>
    </source>
</evidence>
<evidence type="ECO:0000313" key="8">
    <source>
        <dbReference type="EMBL" id="VFU11954.1"/>
    </source>
</evidence>
<keyword evidence="3" id="KW-1003">Cell membrane</keyword>
<feature type="transmembrane region" description="Helical" evidence="7">
    <location>
        <begin position="64"/>
        <end position="84"/>
    </location>
</feature>
<dbReference type="AlphaFoldDB" id="A0A485LW95"/>
<dbReference type="GO" id="GO:0005886">
    <property type="term" value="C:plasma membrane"/>
    <property type="evidence" value="ECO:0007669"/>
    <property type="project" value="UniProtKB-SubCell"/>
</dbReference>
<proteinExistence type="inferred from homology"/>
<keyword evidence="4 7" id="KW-0812">Transmembrane</keyword>
<evidence type="ECO:0000256" key="7">
    <source>
        <dbReference type="SAM" id="Phobius"/>
    </source>
</evidence>
<name>A0A485LW95_9ZZZZ</name>
<dbReference type="PANTHER" id="PTHR33508">
    <property type="entry name" value="UPF0056 MEMBRANE PROTEIN YHCE"/>
    <property type="match status" value="1"/>
</dbReference>
<evidence type="ECO:0000256" key="3">
    <source>
        <dbReference type="ARBA" id="ARBA00022475"/>
    </source>
</evidence>
<comment type="similarity">
    <text evidence="2">Belongs to the UPF0056 (MarC) family.</text>
</comment>
<feature type="transmembrane region" description="Helical" evidence="7">
    <location>
        <begin position="39"/>
        <end position="58"/>
    </location>
</feature>
<evidence type="ECO:0000256" key="6">
    <source>
        <dbReference type="ARBA" id="ARBA00023136"/>
    </source>
</evidence>
<organism evidence="8">
    <name type="scientific">anaerobic digester metagenome</name>
    <dbReference type="NCBI Taxonomy" id="1263854"/>
    <lineage>
        <taxon>unclassified sequences</taxon>
        <taxon>metagenomes</taxon>
        <taxon>ecological metagenomes</taxon>
    </lineage>
</organism>
<gene>
    <name evidence="8" type="ORF">SCFA_120038</name>
</gene>
<feature type="transmembrane region" description="Helical" evidence="7">
    <location>
        <begin position="171"/>
        <end position="192"/>
    </location>
</feature>
<protein>
    <submittedName>
        <fullName evidence="8">Uncharacterized protein</fullName>
    </submittedName>
</protein>
<reference evidence="8" key="1">
    <citation type="submission" date="2019-03" db="EMBL/GenBank/DDBJ databases">
        <authorList>
            <person name="Hao L."/>
        </authorList>
    </citation>
    <scope>NUCLEOTIDE SEQUENCE</scope>
</reference>
<evidence type="ECO:0000256" key="5">
    <source>
        <dbReference type="ARBA" id="ARBA00022989"/>
    </source>
</evidence>
<dbReference type="EMBL" id="CAADRM010000024">
    <property type="protein sequence ID" value="VFU11954.1"/>
    <property type="molecule type" value="Genomic_DNA"/>
</dbReference>
<feature type="transmembrane region" description="Helical" evidence="7">
    <location>
        <begin position="105"/>
        <end position="126"/>
    </location>
</feature>
<dbReference type="NCBIfam" id="TIGR00427">
    <property type="entry name" value="NAAT family transporter"/>
    <property type="match status" value="1"/>
</dbReference>
<keyword evidence="6 7" id="KW-0472">Membrane</keyword>
<feature type="transmembrane region" description="Helical" evidence="7">
    <location>
        <begin position="138"/>
        <end position="159"/>
    </location>
</feature>
<evidence type="ECO:0000256" key="1">
    <source>
        <dbReference type="ARBA" id="ARBA00004651"/>
    </source>
</evidence>
<dbReference type="PANTHER" id="PTHR33508:SF1">
    <property type="entry name" value="UPF0056 MEMBRANE PROTEIN YHCE"/>
    <property type="match status" value="1"/>
</dbReference>
<keyword evidence="5 7" id="KW-1133">Transmembrane helix</keyword>
<dbReference type="Pfam" id="PF01914">
    <property type="entry name" value="MarC"/>
    <property type="match status" value="1"/>
</dbReference>
<evidence type="ECO:0000256" key="2">
    <source>
        <dbReference type="ARBA" id="ARBA00009784"/>
    </source>
</evidence>
<accession>A0A485LW95</accession>
<comment type="subcellular location">
    <subcellularLocation>
        <location evidence="1">Cell membrane</location>
        <topology evidence="1">Multi-pass membrane protein</topology>
    </subcellularLocation>
</comment>
<sequence length="198" mass="20774">MSEFWLSFVPLFVAVDAIGTLPLFLGLTEGMPRHVVRRIVIESVLTAGVVAILFLFGGRELLRLLGITIADFMVAGGILIFVIAMSDVITSGKPENEVDRRNPGAVPLGVPLIAGPAVLTTSILLLDTYGAVPTATALVANIAIAGLVFLFGNGLNLVLGSAGARIISKIANLLLAAIAVMMIRRGMIMLLTEMPLSP</sequence>